<comment type="similarity">
    <text evidence="1">Belongs to the isochorismatase family.</text>
</comment>
<dbReference type="Pfam" id="PF00857">
    <property type="entry name" value="Isochorismatase"/>
    <property type="match status" value="1"/>
</dbReference>
<dbReference type="InterPro" id="IPR000868">
    <property type="entry name" value="Isochorismatase-like_dom"/>
</dbReference>
<dbReference type="InterPro" id="IPR036380">
    <property type="entry name" value="Isochorismatase-like_sf"/>
</dbReference>
<organism evidence="4 5">
    <name type="scientific">Croceifilum oryzae</name>
    <dbReference type="NCBI Taxonomy" id="1553429"/>
    <lineage>
        <taxon>Bacteria</taxon>
        <taxon>Bacillati</taxon>
        <taxon>Bacillota</taxon>
        <taxon>Bacilli</taxon>
        <taxon>Bacillales</taxon>
        <taxon>Thermoactinomycetaceae</taxon>
        <taxon>Croceifilum</taxon>
    </lineage>
</organism>
<evidence type="ECO:0000256" key="1">
    <source>
        <dbReference type="ARBA" id="ARBA00006336"/>
    </source>
</evidence>
<protein>
    <submittedName>
        <fullName evidence="4">Nicotinamidase-related amidase</fullName>
    </submittedName>
</protein>
<keyword evidence="2" id="KW-0378">Hydrolase</keyword>
<dbReference type="RefSeq" id="WP_307250198.1">
    <property type="nucleotide sequence ID" value="NZ_JAUSUV010000001.1"/>
</dbReference>
<proteinExistence type="inferred from homology"/>
<accession>A0AAJ1TK79</accession>
<dbReference type="Proteomes" id="UP001238450">
    <property type="component" value="Unassembled WGS sequence"/>
</dbReference>
<dbReference type="PANTHER" id="PTHR43540:SF6">
    <property type="entry name" value="ISOCHORISMATASE-LIKE DOMAIN-CONTAINING PROTEIN"/>
    <property type="match status" value="1"/>
</dbReference>
<dbReference type="GO" id="GO:0016787">
    <property type="term" value="F:hydrolase activity"/>
    <property type="evidence" value="ECO:0007669"/>
    <property type="project" value="UniProtKB-KW"/>
</dbReference>
<feature type="domain" description="Isochorismatase-like" evidence="3">
    <location>
        <begin position="4"/>
        <end position="182"/>
    </location>
</feature>
<evidence type="ECO:0000313" key="5">
    <source>
        <dbReference type="Proteomes" id="UP001238450"/>
    </source>
</evidence>
<evidence type="ECO:0000313" key="4">
    <source>
        <dbReference type="EMBL" id="MDQ0416085.1"/>
    </source>
</evidence>
<gene>
    <name evidence="4" type="ORF">J2Z48_000243</name>
</gene>
<evidence type="ECO:0000259" key="3">
    <source>
        <dbReference type="Pfam" id="PF00857"/>
    </source>
</evidence>
<keyword evidence="5" id="KW-1185">Reference proteome</keyword>
<dbReference type="CDD" id="cd00431">
    <property type="entry name" value="cysteine_hydrolases"/>
    <property type="match status" value="1"/>
</dbReference>
<sequence length="197" mass="22030">MKKALLVLDLINDLVHEDGSVGKDGFYEQAQERGTVAHTAEAIKYCREAGIPVIYVIVGFSQGYPEWSERSKLFRHVPSKQQVLLGTWATQVHAELQPLPNEVIITKNRIDPFYNTNLETVLRSMEIDTLYLCGVSTEFVVLSTVMGGHDRGYTVRPLADCISSSDSHSHDCAMTIIEKLSDVYSLEQLTLEEGVKL</sequence>
<evidence type="ECO:0000256" key="2">
    <source>
        <dbReference type="ARBA" id="ARBA00022801"/>
    </source>
</evidence>
<dbReference type="InterPro" id="IPR050272">
    <property type="entry name" value="Isochorismatase-like_hydrls"/>
</dbReference>
<dbReference type="PANTHER" id="PTHR43540">
    <property type="entry name" value="PEROXYUREIDOACRYLATE/UREIDOACRYLATE AMIDOHYDROLASE-RELATED"/>
    <property type="match status" value="1"/>
</dbReference>
<reference evidence="4 5" key="1">
    <citation type="submission" date="2023-07" db="EMBL/GenBank/DDBJ databases">
        <title>Genomic Encyclopedia of Type Strains, Phase IV (KMG-IV): sequencing the most valuable type-strain genomes for metagenomic binning, comparative biology and taxonomic classification.</title>
        <authorList>
            <person name="Goeker M."/>
        </authorList>
    </citation>
    <scope>NUCLEOTIDE SEQUENCE [LARGE SCALE GENOMIC DNA]</scope>
    <source>
        <strain evidence="4 5">DSM 46876</strain>
    </source>
</reference>
<dbReference type="Gene3D" id="3.40.50.850">
    <property type="entry name" value="Isochorismatase-like"/>
    <property type="match status" value="1"/>
</dbReference>
<dbReference type="AlphaFoldDB" id="A0AAJ1TK79"/>
<dbReference type="SUPFAM" id="SSF52499">
    <property type="entry name" value="Isochorismatase-like hydrolases"/>
    <property type="match status" value="1"/>
</dbReference>
<comment type="caution">
    <text evidence="4">The sequence shown here is derived from an EMBL/GenBank/DDBJ whole genome shotgun (WGS) entry which is preliminary data.</text>
</comment>
<name>A0AAJ1TK79_9BACL</name>
<dbReference type="EMBL" id="JAUSUV010000001">
    <property type="protein sequence ID" value="MDQ0416085.1"/>
    <property type="molecule type" value="Genomic_DNA"/>
</dbReference>